<dbReference type="PROSITE" id="PS51257">
    <property type="entry name" value="PROKAR_LIPOPROTEIN"/>
    <property type="match status" value="1"/>
</dbReference>
<reference evidence="6" key="1">
    <citation type="submission" date="2022-09" db="EMBL/GenBank/DDBJ databases">
        <authorList>
            <person name="Yuan C."/>
            <person name="Ke Z."/>
        </authorList>
    </citation>
    <scope>NUCLEOTIDE SEQUENCE</scope>
    <source>
        <strain evidence="6">LB-8</strain>
    </source>
</reference>
<gene>
    <name evidence="6" type="primary">nosZ</name>
    <name evidence="6" type="ORF">OCK74_22575</name>
</gene>
<dbReference type="Gene3D" id="2.60.40.420">
    <property type="entry name" value="Cupredoxins - blue copper proteins"/>
    <property type="match status" value="1"/>
</dbReference>
<evidence type="ECO:0000256" key="3">
    <source>
        <dbReference type="ARBA" id="ARBA00023008"/>
    </source>
</evidence>
<keyword evidence="7" id="KW-1185">Reference proteome</keyword>
<accession>A0A9X2XPQ4</accession>
<dbReference type="PANTHER" id="PTHR42838:SF2">
    <property type="entry name" value="NITROUS-OXIDE REDUCTASE"/>
    <property type="match status" value="1"/>
</dbReference>
<dbReference type="InterPro" id="IPR008972">
    <property type="entry name" value="Cupredoxin"/>
</dbReference>
<sequence length="675" mass="74369">MKSYLVLLSCASLTFILLSMQSCQPKGASAAVSSEAAKAVYVPPGKYDEYYDFVSGGFNGQLSVYGLPSGRLLKILPVFSVFPENGYGYSEETKAMLNSSHGFVPWDDLHHVSLSTTNGEHDGRWVFTNGVNTPRIARLDLANFKTMEIIELPNSAGNHSSPYITENTEYVVGSTRFSVPIGDKVDVPINTYKQNFKGTVSFVKVDPNSGRMNIAFQILTPGIDFDLARGGKNKSHDWFFFSCYNSERANTLLEVNASAKDKDFIMAINWKKAEEYAKAGKGKNWPVSYAHNIYDEKTHTATSTMIKEVLVLDPKDCPDMVYFMPCPKSPHGCDVDPSGEYIVGSGKLAAAIPVFSFTKMEQAIAAKNFEGTFEGIPVLKYDAVLHGEVQKPGLGPLHTEFDEKGNAYTSMFVSSEIVKWRVKDLKILDRVPTYYSIGHLSVMGGPTKKPYGKYMVAYNKITKDRYLPTGPELAQSAQLYDISGDKMKLLLDFPTVAEPHYAEALPASLIVKKNVKIYKIEENAHPYATKGEGLAKVTRNGNIVHVYMTAIRSHLTPDNIEGVKVGDSVYFHLTNLEQDWDVPHGFAIKHANNAEILIMPGETQTLAFKPDRPGIYPFYCTDFCSALHQEMQGYLRVSPVGSNVPLAFSTGKKNPSDSAAASGAKPTDTGAKPSR</sequence>
<evidence type="ECO:0000313" key="7">
    <source>
        <dbReference type="Proteomes" id="UP001155483"/>
    </source>
</evidence>
<dbReference type="AlphaFoldDB" id="A0A9X2XPQ4"/>
<organism evidence="6 7">
    <name type="scientific">Paraflavisolibacter caeni</name>
    <dbReference type="NCBI Taxonomy" id="2982496"/>
    <lineage>
        <taxon>Bacteria</taxon>
        <taxon>Pseudomonadati</taxon>
        <taxon>Bacteroidota</taxon>
        <taxon>Chitinophagia</taxon>
        <taxon>Chitinophagales</taxon>
        <taxon>Chitinophagaceae</taxon>
        <taxon>Paraflavisolibacter</taxon>
    </lineage>
</organism>
<evidence type="ECO:0000313" key="6">
    <source>
        <dbReference type="EMBL" id="MCU7551923.1"/>
    </source>
</evidence>
<keyword evidence="3" id="KW-0186">Copper</keyword>
<dbReference type="GO" id="GO:0005507">
    <property type="term" value="F:copper ion binding"/>
    <property type="evidence" value="ECO:0007669"/>
    <property type="project" value="InterPro"/>
</dbReference>
<dbReference type="GO" id="GO:0050304">
    <property type="term" value="F:nitrous-oxide reductase activity"/>
    <property type="evidence" value="ECO:0007669"/>
    <property type="project" value="UniProtKB-EC"/>
</dbReference>
<dbReference type="InterPro" id="IPR001505">
    <property type="entry name" value="Copper_CuA"/>
</dbReference>
<dbReference type="EC" id="1.7.2.4" evidence="6"/>
<comment type="caution">
    <text evidence="6">The sequence shown here is derived from an EMBL/GenBank/DDBJ whole genome shotgun (WGS) entry which is preliminary data.</text>
</comment>
<dbReference type="Gene3D" id="2.130.10.10">
    <property type="entry name" value="YVTN repeat-like/Quinoprotein amine dehydrogenase"/>
    <property type="match status" value="1"/>
</dbReference>
<reference evidence="6" key="2">
    <citation type="submission" date="2023-04" db="EMBL/GenBank/DDBJ databases">
        <title>Paracnuella aquatica gen. nov., sp. nov., a member of the family Chitinophagaceae isolated from a hot spring.</title>
        <authorList>
            <person name="Wang C."/>
        </authorList>
    </citation>
    <scope>NUCLEOTIDE SEQUENCE</scope>
    <source>
        <strain evidence="6">LB-8</strain>
    </source>
</reference>
<comment type="subcellular location">
    <subcellularLocation>
        <location evidence="1">Cell envelope</location>
    </subcellularLocation>
</comment>
<keyword evidence="6" id="KW-0560">Oxidoreductase</keyword>
<dbReference type="RefSeq" id="WP_279299360.1">
    <property type="nucleotide sequence ID" value="NZ_JAOTIF010000025.1"/>
</dbReference>
<evidence type="ECO:0000256" key="1">
    <source>
        <dbReference type="ARBA" id="ARBA00004196"/>
    </source>
</evidence>
<dbReference type="EMBL" id="JAOTIF010000025">
    <property type="protein sequence ID" value="MCU7551923.1"/>
    <property type="molecule type" value="Genomic_DNA"/>
</dbReference>
<dbReference type="Pfam" id="PF18764">
    <property type="entry name" value="nos_propeller"/>
    <property type="match status" value="1"/>
</dbReference>
<dbReference type="PROSITE" id="PS00078">
    <property type="entry name" value="COX2"/>
    <property type="match status" value="1"/>
</dbReference>
<feature type="chain" id="PRO_5040948013" evidence="5">
    <location>
        <begin position="31"/>
        <end position="675"/>
    </location>
</feature>
<evidence type="ECO:0000256" key="5">
    <source>
        <dbReference type="SAM" id="SignalP"/>
    </source>
</evidence>
<keyword evidence="5" id="KW-0732">Signal</keyword>
<dbReference type="NCBIfam" id="TIGR04246">
    <property type="entry name" value="nitrous_NosZ_Gp"/>
    <property type="match status" value="1"/>
</dbReference>
<feature type="signal peptide" evidence="5">
    <location>
        <begin position="1"/>
        <end position="30"/>
    </location>
</feature>
<dbReference type="InterPro" id="IPR051403">
    <property type="entry name" value="NosZ/Cyto_c_oxidase_sub2"/>
</dbReference>
<feature type="region of interest" description="Disordered" evidence="4">
    <location>
        <begin position="648"/>
        <end position="675"/>
    </location>
</feature>
<evidence type="ECO:0000256" key="2">
    <source>
        <dbReference type="ARBA" id="ARBA00022723"/>
    </source>
</evidence>
<dbReference type="GO" id="GO:0030313">
    <property type="term" value="C:cell envelope"/>
    <property type="evidence" value="ECO:0007669"/>
    <property type="project" value="UniProtKB-SubCell"/>
</dbReference>
<dbReference type="PANTHER" id="PTHR42838">
    <property type="entry name" value="CYTOCHROME C OXIDASE SUBUNIT II"/>
    <property type="match status" value="1"/>
</dbReference>
<dbReference type="SUPFAM" id="SSF50974">
    <property type="entry name" value="Nitrous oxide reductase, N-terminal domain"/>
    <property type="match status" value="1"/>
</dbReference>
<name>A0A9X2XPQ4_9BACT</name>
<keyword evidence="2" id="KW-0479">Metal-binding</keyword>
<protein>
    <submittedName>
        <fullName evidence="6">Sec-dependent nitrous-oxide reductase</fullName>
        <ecNumber evidence="6">1.7.2.4</ecNumber>
    </submittedName>
</protein>
<evidence type="ECO:0000256" key="4">
    <source>
        <dbReference type="SAM" id="MobiDB-lite"/>
    </source>
</evidence>
<dbReference type="InterPro" id="IPR011045">
    <property type="entry name" value="N2O_reductase_N"/>
</dbReference>
<proteinExistence type="predicted"/>
<dbReference type="Proteomes" id="UP001155483">
    <property type="component" value="Unassembled WGS sequence"/>
</dbReference>
<dbReference type="SUPFAM" id="SSF49503">
    <property type="entry name" value="Cupredoxins"/>
    <property type="match status" value="1"/>
</dbReference>
<dbReference type="InterPro" id="IPR026468">
    <property type="entry name" value="Nitrous_oxide_Rdtase_Sec-dep"/>
</dbReference>
<dbReference type="InterPro" id="IPR034205">
    <property type="entry name" value="N2OR_C"/>
</dbReference>
<dbReference type="InterPro" id="IPR041114">
    <property type="entry name" value="Nos_propeller"/>
</dbReference>
<dbReference type="InterPro" id="IPR015943">
    <property type="entry name" value="WD40/YVTN_repeat-like_dom_sf"/>
</dbReference>
<dbReference type="CDD" id="cd04223">
    <property type="entry name" value="N2OR_C"/>
    <property type="match status" value="1"/>
</dbReference>